<protein>
    <recommendedName>
        <fullName evidence="3">peroxidase</fullName>
        <ecNumber evidence="3">1.11.1.7</ecNumber>
    </recommendedName>
</protein>
<dbReference type="PANTHER" id="PTHR31388:SF5">
    <property type="entry name" value="PEROXIDASE"/>
    <property type="match status" value="1"/>
</dbReference>
<feature type="binding site" evidence="9">
    <location>
        <position position="126"/>
    </location>
    <ligand>
        <name>Ca(2+)</name>
        <dbReference type="ChEBI" id="CHEBI:29108"/>
        <label>1</label>
    </ligand>
</feature>
<comment type="cofactor">
    <cofactor evidence="2">
        <name>heme b</name>
        <dbReference type="ChEBI" id="CHEBI:60344"/>
    </cofactor>
</comment>
<feature type="domain" description="Plant heme peroxidase family profile" evidence="11">
    <location>
        <begin position="125"/>
        <end position="199"/>
    </location>
</feature>
<evidence type="ECO:0000256" key="9">
    <source>
        <dbReference type="PIRSR" id="PIRSR600823-3"/>
    </source>
</evidence>
<dbReference type="InterPro" id="IPR010255">
    <property type="entry name" value="Haem_peroxidase_sf"/>
</dbReference>
<evidence type="ECO:0000256" key="8">
    <source>
        <dbReference type="ARBA" id="ARBA00023004"/>
    </source>
</evidence>
<dbReference type="InterPro" id="IPR000823">
    <property type="entry name" value="Peroxidase_pln"/>
</dbReference>
<dbReference type="Pfam" id="PF00141">
    <property type="entry name" value="peroxidase"/>
    <property type="match status" value="1"/>
</dbReference>
<comment type="cofactor">
    <cofactor evidence="9">
        <name>Ca(2+)</name>
        <dbReference type="ChEBI" id="CHEBI:29108"/>
    </cofactor>
    <text evidence="9">Binds 2 calcium ions per subunit.</text>
</comment>
<feature type="binding site" evidence="9">
    <location>
        <position position="140"/>
    </location>
    <ligand>
        <name>Ca(2+)</name>
        <dbReference type="ChEBI" id="CHEBI:29108"/>
        <label>1</label>
    </ligand>
</feature>
<dbReference type="EC" id="1.11.1.7" evidence="3"/>
<comment type="similarity">
    <text evidence="10">Belongs to the peroxidase family.</text>
</comment>
<dbReference type="PANTHER" id="PTHR31388">
    <property type="entry name" value="PEROXIDASE 72-RELATED"/>
    <property type="match status" value="1"/>
</dbReference>
<evidence type="ECO:0000256" key="1">
    <source>
        <dbReference type="ARBA" id="ARBA00000189"/>
    </source>
</evidence>
<dbReference type="GO" id="GO:0046872">
    <property type="term" value="F:metal ion binding"/>
    <property type="evidence" value="ECO:0007669"/>
    <property type="project" value="UniProtKB-KW"/>
</dbReference>
<dbReference type="GO" id="GO:0140825">
    <property type="term" value="F:lactoperoxidase activity"/>
    <property type="evidence" value="ECO:0007669"/>
    <property type="project" value="UniProtKB-EC"/>
</dbReference>
<dbReference type="PROSITE" id="PS50873">
    <property type="entry name" value="PEROXIDASE_4"/>
    <property type="match status" value="1"/>
</dbReference>
<evidence type="ECO:0000256" key="5">
    <source>
        <dbReference type="ARBA" id="ARBA00022617"/>
    </source>
</evidence>
<comment type="catalytic activity">
    <reaction evidence="1">
        <text>2 a phenolic donor + H2O2 = 2 a phenolic radical donor + 2 H2O</text>
        <dbReference type="Rhea" id="RHEA:56136"/>
        <dbReference type="ChEBI" id="CHEBI:15377"/>
        <dbReference type="ChEBI" id="CHEBI:16240"/>
        <dbReference type="ChEBI" id="CHEBI:139520"/>
        <dbReference type="ChEBI" id="CHEBI:139521"/>
        <dbReference type="EC" id="1.11.1.7"/>
    </reaction>
</comment>
<keyword evidence="4" id="KW-0575">Peroxidase</keyword>
<evidence type="ECO:0000256" key="4">
    <source>
        <dbReference type="ARBA" id="ARBA00022559"/>
    </source>
</evidence>
<proteinExistence type="inferred from homology"/>
<dbReference type="Proteomes" id="UP001632038">
    <property type="component" value="Unassembled WGS sequence"/>
</dbReference>
<dbReference type="InterPro" id="IPR002016">
    <property type="entry name" value="Haem_peroxidase"/>
</dbReference>
<name>A0ABD3DJ19_9LAMI</name>
<keyword evidence="5" id="KW-0349">Heme</keyword>
<keyword evidence="6 9" id="KW-0479">Metal-binding</keyword>
<reference evidence="13" key="1">
    <citation type="journal article" date="2024" name="IScience">
        <title>Strigolactones Initiate the Formation of Haustorium-like Structures in Castilleja.</title>
        <authorList>
            <person name="Buerger M."/>
            <person name="Peterson D."/>
            <person name="Chory J."/>
        </authorList>
    </citation>
    <scope>NUCLEOTIDE SEQUENCE [LARGE SCALE GENOMIC DNA]</scope>
</reference>
<dbReference type="EMBL" id="JAVIJP010000016">
    <property type="protein sequence ID" value="KAL3641671.1"/>
    <property type="molecule type" value="Genomic_DNA"/>
</dbReference>
<gene>
    <name evidence="12" type="ORF">CASFOL_012486</name>
</gene>
<keyword evidence="8" id="KW-0408">Iron</keyword>
<comment type="caution">
    <text evidence="12">The sequence shown here is derived from an EMBL/GenBank/DDBJ whole genome shotgun (WGS) entry which is preliminary data.</text>
</comment>
<keyword evidence="7" id="KW-0560">Oxidoreductase</keyword>
<evidence type="ECO:0000256" key="3">
    <source>
        <dbReference type="ARBA" id="ARBA00012313"/>
    </source>
</evidence>
<evidence type="ECO:0000256" key="6">
    <source>
        <dbReference type="ARBA" id="ARBA00022723"/>
    </source>
</evidence>
<dbReference type="AlphaFoldDB" id="A0ABD3DJ19"/>
<dbReference type="SUPFAM" id="SSF48113">
    <property type="entry name" value="Heme-dependent peroxidases"/>
    <property type="match status" value="1"/>
</dbReference>
<evidence type="ECO:0000256" key="10">
    <source>
        <dbReference type="RuleBase" id="RU004241"/>
    </source>
</evidence>
<keyword evidence="9" id="KW-0106">Calcium</keyword>
<evidence type="ECO:0000256" key="7">
    <source>
        <dbReference type="ARBA" id="ARBA00023002"/>
    </source>
</evidence>
<evidence type="ECO:0000256" key="2">
    <source>
        <dbReference type="ARBA" id="ARBA00001970"/>
    </source>
</evidence>
<sequence length="263" mass="30388">MLKGEAVDWFYWRWQYGLFSNWDDFVLRFKQRFDPMYYVGHFDQLKKSQPLETSSEDITSLSSSIAAIKATVAEIQRNLISNAPQGCAIRDVADTDGLISQTKHVEVQDMVEDTGMVELVEFEECDASIFLDDIISLEGEKDVTAKLNSVETVDHIKKVVENECKGVVPCAKIFDLASSDFDFNLGEFHDWSVKFGNIDFVFILGVRDQSEKRRKRDAIKASQTYFLSYTLRTRWFFKRGRMLWIQGRGPKSGRRAKMRSKEL</sequence>
<feature type="binding site" evidence="9">
    <location>
        <position position="128"/>
    </location>
    <ligand>
        <name>Ca(2+)</name>
        <dbReference type="ChEBI" id="CHEBI:29108"/>
        <label>1</label>
    </ligand>
</feature>
<evidence type="ECO:0000313" key="12">
    <source>
        <dbReference type="EMBL" id="KAL3641671.1"/>
    </source>
</evidence>
<organism evidence="12 13">
    <name type="scientific">Castilleja foliolosa</name>
    <dbReference type="NCBI Taxonomy" id="1961234"/>
    <lineage>
        <taxon>Eukaryota</taxon>
        <taxon>Viridiplantae</taxon>
        <taxon>Streptophyta</taxon>
        <taxon>Embryophyta</taxon>
        <taxon>Tracheophyta</taxon>
        <taxon>Spermatophyta</taxon>
        <taxon>Magnoliopsida</taxon>
        <taxon>eudicotyledons</taxon>
        <taxon>Gunneridae</taxon>
        <taxon>Pentapetalae</taxon>
        <taxon>asterids</taxon>
        <taxon>lamiids</taxon>
        <taxon>Lamiales</taxon>
        <taxon>Orobanchaceae</taxon>
        <taxon>Pedicularideae</taxon>
        <taxon>Castillejinae</taxon>
        <taxon>Castilleja</taxon>
    </lineage>
</organism>
<evidence type="ECO:0000313" key="13">
    <source>
        <dbReference type="Proteomes" id="UP001632038"/>
    </source>
</evidence>
<dbReference type="Gene3D" id="1.10.520.10">
    <property type="match status" value="1"/>
</dbReference>
<evidence type="ECO:0000259" key="11">
    <source>
        <dbReference type="PROSITE" id="PS50873"/>
    </source>
</evidence>
<keyword evidence="13" id="KW-1185">Reference proteome</keyword>
<accession>A0ABD3DJ19</accession>